<protein>
    <recommendedName>
        <fullName evidence="4">Secreted protein</fullName>
    </recommendedName>
</protein>
<proteinExistence type="predicted"/>
<evidence type="ECO:0000256" key="1">
    <source>
        <dbReference type="SAM" id="SignalP"/>
    </source>
</evidence>
<feature type="chain" id="PRO_5005459081" description="Secreted protein" evidence="1">
    <location>
        <begin position="21"/>
        <end position="115"/>
    </location>
</feature>
<accession>A0A0K1E9B6</accession>
<dbReference type="Proteomes" id="UP000067626">
    <property type="component" value="Chromosome"/>
</dbReference>
<feature type="signal peptide" evidence="1">
    <location>
        <begin position="1"/>
        <end position="20"/>
    </location>
</feature>
<reference evidence="2 3" key="1">
    <citation type="submission" date="2015-07" db="EMBL/GenBank/DDBJ databases">
        <title>Genome analysis of myxobacterium Chondromyces crocatus Cm c5 reveals a high potential for natural compound synthesis and the genetic basis for the loss of fruiting body formation.</title>
        <authorList>
            <person name="Zaburannyi N."/>
            <person name="Bunk B."/>
            <person name="Maier J."/>
            <person name="Overmann J."/>
            <person name="Mueller R."/>
        </authorList>
    </citation>
    <scope>NUCLEOTIDE SEQUENCE [LARGE SCALE GENOMIC DNA]</scope>
    <source>
        <strain evidence="2 3">Cm c5</strain>
    </source>
</reference>
<organism evidence="2 3">
    <name type="scientific">Chondromyces crocatus</name>
    <dbReference type="NCBI Taxonomy" id="52"/>
    <lineage>
        <taxon>Bacteria</taxon>
        <taxon>Pseudomonadati</taxon>
        <taxon>Myxococcota</taxon>
        <taxon>Polyangia</taxon>
        <taxon>Polyangiales</taxon>
        <taxon>Polyangiaceae</taxon>
        <taxon>Chondromyces</taxon>
    </lineage>
</organism>
<evidence type="ECO:0000313" key="2">
    <source>
        <dbReference type="EMBL" id="AKT37465.1"/>
    </source>
</evidence>
<keyword evidence="1" id="KW-0732">Signal</keyword>
<evidence type="ECO:0008006" key="4">
    <source>
        <dbReference type="Google" id="ProtNLM"/>
    </source>
</evidence>
<name>A0A0K1E9B6_CHOCO</name>
<gene>
    <name evidence="2" type="ORF">CMC5_016060</name>
</gene>
<dbReference type="KEGG" id="ccro:CMC5_016060"/>
<dbReference type="PROSITE" id="PS51257">
    <property type="entry name" value="PROKAR_LIPOPROTEIN"/>
    <property type="match status" value="1"/>
</dbReference>
<evidence type="ECO:0000313" key="3">
    <source>
        <dbReference type="Proteomes" id="UP000067626"/>
    </source>
</evidence>
<dbReference type="EMBL" id="CP012159">
    <property type="protein sequence ID" value="AKT37465.1"/>
    <property type="molecule type" value="Genomic_DNA"/>
</dbReference>
<sequence>MRFNLPMNFTRSLFLVSTFAAVFSTVGCGKSAVEEYCEAKCACELCSDPALDACVIETERLRNTAETNGCAEAVDAALSCLHTTAECRSEEYGGGQFETDGCVAEQEAMQQCVSS</sequence>
<dbReference type="AlphaFoldDB" id="A0A0K1E9B6"/>
<keyword evidence="3" id="KW-1185">Reference proteome</keyword>